<evidence type="ECO:0000313" key="6">
    <source>
        <dbReference type="Proteomes" id="UP000217199"/>
    </source>
</evidence>
<keyword evidence="6" id="KW-1185">Reference proteome</keyword>
<dbReference type="STRING" id="2282107.A0A286UIF2"/>
<comment type="caution">
    <text evidence="5">The sequence shown here is derived from an EMBL/GenBank/DDBJ whole genome shotgun (WGS) entry which is preliminary data.</text>
</comment>
<dbReference type="InterPro" id="IPR029058">
    <property type="entry name" value="AB_hydrolase_fold"/>
</dbReference>
<dbReference type="EC" id="3.1.1.-" evidence="3"/>
<dbReference type="Gene3D" id="3.40.50.1820">
    <property type="entry name" value="alpha/beta hydrolase"/>
    <property type="match status" value="1"/>
</dbReference>
<dbReference type="PANTHER" id="PTHR43142:SF1">
    <property type="entry name" value="CARBOXYLIC ESTER HYDROLASE"/>
    <property type="match status" value="1"/>
</dbReference>
<evidence type="ECO:0000313" key="5">
    <source>
        <dbReference type="EMBL" id="PAV19406.1"/>
    </source>
</evidence>
<protein>
    <recommendedName>
        <fullName evidence="3">Carboxylic ester hydrolase</fullName>
        <ecNumber evidence="3">3.1.1.-</ecNumber>
    </recommendedName>
</protein>
<name>A0A286UIF2_9AGAM</name>
<dbReference type="Proteomes" id="UP000217199">
    <property type="component" value="Unassembled WGS sequence"/>
</dbReference>
<dbReference type="InParanoid" id="A0A286UIF2"/>
<keyword evidence="2 3" id="KW-0378">Hydrolase</keyword>
<dbReference type="OrthoDB" id="6846267at2759"/>
<dbReference type="InterPro" id="IPR019826">
    <property type="entry name" value="Carboxylesterase_B_AS"/>
</dbReference>
<evidence type="ECO:0000256" key="3">
    <source>
        <dbReference type="RuleBase" id="RU361235"/>
    </source>
</evidence>
<accession>A0A286UIF2</accession>
<dbReference type="FunCoup" id="A0A286UIF2">
    <property type="interactions" value="2"/>
</dbReference>
<dbReference type="SUPFAM" id="SSF53474">
    <property type="entry name" value="alpha/beta-Hydrolases"/>
    <property type="match status" value="1"/>
</dbReference>
<dbReference type="PROSITE" id="PS00122">
    <property type="entry name" value="CARBOXYLESTERASE_B_1"/>
    <property type="match status" value="1"/>
</dbReference>
<dbReference type="PANTHER" id="PTHR43142">
    <property type="entry name" value="CARBOXYLIC ESTER HYDROLASE"/>
    <property type="match status" value="1"/>
</dbReference>
<evidence type="ECO:0000256" key="1">
    <source>
        <dbReference type="ARBA" id="ARBA00005964"/>
    </source>
</evidence>
<evidence type="ECO:0000256" key="2">
    <source>
        <dbReference type="ARBA" id="ARBA00022801"/>
    </source>
</evidence>
<dbReference type="Pfam" id="PF00135">
    <property type="entry name" value="COesterase"/>
    <property type="match status" value="1"/>
</dbReference>
<sequence>MSVHLSEEIAGRPERVTVETKFGPVIGGWARNGAIAFLEIPYALPPLRFENPKPLPSGYRYENKEYIYESSFACQPLKDGQAAGVPVKDKVGLGKPTENPLFLNIVVPSKFTISKQGSKFPVKVYIHGGFLQFGSPHGVGAQAQFVAEERHEIYVNIGYRLSAFGFLACSEPKVEGNFGFRDQWLALEWIKDNISSFGGDADDIQITGLSAGAHSVHQILHHVSHLPAGKKSPFRSAVLQSNAIVLSPKTREELKPQFDALCKALNIDHTSSEALSILKDPVKTPWQLITNAIDSESLGIFGTFRGCLDGEWLESEPMEWQRSGEFAAGLRRAGVQSIVVGDLSEEWYLYAIAHPIKYAVDVRSNLLRYYPEDRVDALLSCYPRLPEDAKPEDCFQLFGKVLSDGQVHLPVRILARDLTASGFPVLRYEIRWTPEASRKHVKGYVTHATDRVLWCYREPSLSEYEKKIAKEWLVKVDEETKKLEQEPAKDIDQVLTLREDQSIGWDRDRRYEEVMRLVPAVSSAEWVHSKY</sequence>
<dbReference type="AlphaFoldDB" id="A0A286UIF2"/>
<proteinExistence type="inferred from homology"/>
<gene>
    <name evidence="5" type="ORF">PNOK_0434000</name>
</gene>
<organism evidence="5 6">
    <name type="scientific">Pyrrhoderma noxium</name>
    <dbReference type="NCBI Taxonomy" id="2282107"/>
    <lineage>
        <taxon>Eukaryota</taxon>
        <taxon>Fungi</taxon>
        <taxon>Dikarya</taxon>
        <taxon>Basidiomycota</taxon>
        <taxon>Agaricomycotina</taxon>
        <taxon>Agaricomycetes</taxon>
        <taxon>Hymenochaetales</taxon>
        <taxon>Hymenochaetaceae</taxon>
        <taxon>Pyrrhoderma</taxon>
    </lineage>
</organism>
<dbReference type="EMBL" id="NBII01000004">
    <property type="protein sequence ID" value="PAV19406.1"/>
    <property type="molecule type" value="Genomic_DNA"/>
</dbReference>
<evidence type="ECO:0000259" key="4">
    <source>
        <dbReference type="Pfam" id="PF00135"/>
    </source>
</evidence>
<reference evidence="5 6" key="1">
    <citation type="journal article" date="2017" name="Mol. Ecol.">
        <title>Comparative and population genomic landscape of Phellinus noxius: A hypervariable fungus causing root rot in trees.</title>
        <authorList>
            <person name="Chung C.L."/>
            <person name="Lee T.J."/>
            <person name="Akiba M."/>
            <person name="Lee H.H."/>
            <person name="Kuo T.H."/>
            <person name="Liu D."/>
            <person name="Ke H.M."/>
            <person name="Yokoi T."/>
            <person name="Roa M.B."/>
            <person name="Lu M.J."/>
            <person name="Chang Y.Y."/>
            <person name="Ann P.J."/>
            <person name="Tsai J.N."/>
            <person name="Chen C.Y."/>
            <person name="Tzean S.S."/>
            <person name="Ota Y."/>
            <person name="Hattori T."/>
            <person name="Sahashi N."/>
            <person name="Liou R.F."/>
            <person name="Kikuchi T."/>
            <person name="Tsai I.J."/>
        </authorList>
    </citation>
    <scope>NUCLEOTIDE SEQUENCE [LARGE SCALE GENOMIC DNA]</scope>
    <source>
        <strain evidence="5 6">FFPRI411160</strain>
    </source>
</reference>
<dbReference type="GO" id="GO:0016787">
    <property type="term" value="F:hydrolase activity"/>
    <property type="evidence" value="ECO:0007669"/>
    <property type="project" value="UniProtKB-KW"/>
</dbReference>
<dbReference type="InterPro" id="IPR002018">
    <property type="entry name" value="CarbesteraseB"/>
</dbReference>
<feature type="domain" description="Carboxylesterase type B" evidence="4">
    <location>
        <begin position="17"/>
        <end position="453"/>
    </location>
</feature>
<comment type="similarity">
    <text evidence="1 3">Belongs to the type-B carboxylesterase/lipase family.</text>
</comment>